<dbReference type="PROSITE" id="PS00455">
    <property type="entry name" value="AMP_BINDING"/>
    <property type="match status" value="1"/>
</dbReference>
<comment type="caution">
    <text evidence="7">The sequence shown here is derived from an EMBL/GenBank/DDBJ whole genome shotgun (WGS) entry which is preliminary data.</text>
</comment>
<dbReference type="GO" id="GO:0016874">
    <property type="term" value="F:ligase activity"/>
    <property type="evidence" value="ECO:0007669"/>
    <property type="project" value="UniProtKB-KW"/>
</dbReference>
<evidence type="ECO:0000259" key="5">
    <source>
        <dbReference type="Pfam" id="PF00501"/>
    </source>
</evidence>
<keyword evidence="3" id="KW-0547">Nucleotide-binding</keyword>
<accession>A0ABS1DHE6</accession>
<reference evidence="7 8" key="1">
    <citation type="journal article" date="2020" name="Microorganisms">
        <title>Osmotic Adaptation and Compatible Solute Biosynthesis of Phototrophic Bacteria as Revealed from Genome Analyses.</title>
        <authorList>
            <person name="Imhoff J.F."/>
            <person name="Rahn T."/>
            <person name="Kunzel S."/>
            <person name="Keller A."/>
            <person name="Neulinger S.C."/>
        </authorList>
    </citation>
    <scope>NUCLEOTIDE SEQUENCE [LARGE SCALE GENOMIC DNA]</scope>
    <source>
        <strain evidence="7 8">DSM 9895</strain>
    </source>
</reference>
<comment type="similarity">
    <text evidence="1">Belongs to the ATP-dependent AMP-binding enzyme family.</text>
</comment>
<evidence type="ECO:0000256" key="1">
    <source>
        <dbReference type="ARBA" id="ARBA00006432"/>
    </source>
</evidence>
<evidence type="ECO:0000256" key="2">
    <source>
        <dbReference type="ARBA" id="ARBA00022598"/>
    </source>
</evidence>
<dbReference type="InterPro" id="IPR000873">
    <property type="entry name" value="AMP-dep_synth/lig_dom"/>
</dbReference>
<keyword evidence="4" id="KW-0067">ATP-binding</keyword>
<evidence type="ECO:0000259" key="6">
    <source>
        <dbReference type="Pfam" id="PF13193"/>
    </source>
</evidence>
<dbReference type="InterPro" id="IPR020845">
    <property type="entry name" value="AMP-binding_CS"/>
</dbReference>
<evidence type="ECO:0000313" key="8">
    <source>
        <dbReference type="Proteomes" id="UP001296873"/>
    </source>
</evidence>
<evidence type="ECO:0000256" key="3">
    <source>
        <dbReference type="ARBA" id="ARBA00022741"/>
    </source>
</evidence>
<keyword evidence="8" id="KW-1185">Reference proteome</keyword>
<dbReference type="RefSeq" id="WP_200341749.1">
    <property type="nucleotide sequence ID" value="NZ_NRRL01000048.1"/>
</dbReference>
<keyword evidence="2 7" id="KW-0436">Ligase</keyword>
<proteinExistence type="inferred from homology"/>
<dbReference type="PANTHER" id="PTHR42921:SF1">
    <property type="entry name" value="ACETOACETYL-COA SYNTHETASE"/>
    <property type="match status" value="1"/>
</dbReference>
<dbReference type="InterPro" id="IPR005914">
    <property type="entry name" value="Acac_CoA_synth"/>
</dbReference>
<gene>
    <name evidence="7" type="ORF">CKO28_15365</name>
</gene>
<dbReference type="InterPro" id="IPR045851">
    <property type="entry name" value="AMP-bd_C_sf"/>
</dbReference>
<dbReference type="Gene3D" id="3.30.300.30">
    <property type="match status" value="1"/>
</dbReference>
<protein>
    <submittedName>
        <fullName evidence="7">Acetoacetate--CoA ligase</fullName>
    </submittedName>
</protein>
<dbReference type="Pfam" id="PF13193">
    <property type="entry name" value="AMP-binding_C"/>
    <property type="match status" value="1"/>
</dbReference>
<dbReference type="Pfam" id="PF00501">
    <property type="entry name" value="AMP-binding"/>
    <property type="match status" value="1"/>
</dbReference>
<name>A0ABS1DHE6_9PROT</name>
<dbReference type="InterPro" id="IPR042099">
    <property type="entry name" value="ANL_N_sf"/>
</dbReference>
<dbReference type="InterPro" id="IPR025110">
    <property type="entry name" value="AMP-bd_C"/>
</dbReference>
<feature type="domain" description="AMP-dependent synthetase/ligase" evidence="5">
    <location>
        <begin position="110"/>
        <end position="481"/>
    </location>
</feature>
<dbReference type="Gene3D" id="3.40.50.12780">
    <property type="entry name" value="N-terminal domain of ligase-like"/>
    <property type="match status" value="1"/>
</dbReference>
<sequence length="661" mass="72947">MSSQTPAQTPELLWQPSQARIASTRLTGFMDHLKRQYGVEAPDYPALWDWSRASQQNVETFWSALWDYCGVVAETRGQRATQDFDKMPGAAFFPDAKLNFAENLLQQQGRGDAIVFWGEDQVTTRLSHDALYHRVSKVAQGLREQGVGPGDRVAAYLPNMPETMIVMLATASLGAIFSSCSPDFGPQGVLDRFGQIEPKVLFAVDAYHYNGKVRASAPNVAEVVKQLPSLQKTLLIHYAGDGDPSGIDGAERMADWEDRFPGGPIDFVQMPFNSPLYILFSSGTTGKPKCIVHGAGGTLLQHLKEHQLQTDVRPGDRPFYFTTCGWMMWNWLVSALASRATVLLYDGSPFYPDWRILFRMAEQEGMTQFGTSAKFIDALGNQGAMPGDEFDLSRVRTLMSTGSPLLAEGFDVVYNNIKQDICLSSIAGGTDIVGCFVAGNPIGPVYRGEIQARCLAMDVDIYDEQGNSVRDQKGELVCRKPFPSMPVKFWNDPDGERFFNAYFATYTDTWHHGDFAAIDSATGGVVIYGRSDATLNPGGVRIGTAEIYRQVEKLPEVAEGIVIGQDVGDDQRVVLFVRLNEGHQLTDDLVTRIKQQIKSGASPRHVPAKVLEVPDIPRTRSGKIVELAVRDVVHGNAVKNKEALANPEALAHFEGREELRN</sequence>
<organism evidence="7 8">
    <name type="scientific">Rhodovibrio sodomensis</name>
    <dbReference type="NCBI Taxonomy" id="1088"/>
    <lineage>
        <taxon>Bacteria</taxon>
        <taxon>Pseudomonadati</taxon>
        <taxon>Pseudomonadota</taxon>
        <taxon>Alphaproteobacteria</taxon>
        <taxon>Rhodospirillales</taxon>
        <taxon>Rhodovibrionaceae</taxon>
        <taxon>Rhodovibrio</taxon>
    </lineage>
</organism>
<dbReference type="SUPFAM" id="SSF56801">
    <property type="entry name" value="Acetyl-CoA synthetase-like"/>
    <property type="match status" value="1"/>
</dbReference>
<evidence type="ECO:0000313" key="7">
    <source>
        <dbReference type="EMBL" id="MBK1669416.1"/>
    </source>
</evidence>
<dbReference type="CDD" id="cd05943">
    <property type="entry name" value="AACS"/>
    <property type="match status" value="1"/>
</dbReference>
<dbReference type="NCBIfam" id="TIGR01217">
    <property type="entry name" value="ac_ac_CoA_syn"/>
    <property type="match status" value="1"/>
</dbReference>
<dbReference type="PANTHER" id="PTHR42921">
    <property type="entry name" value="ACETOACETYL-COA SYNTHETASE"/>
    <property type="match status" value="1"/>
</dbReference>
<feature type="domain" description="AMP-binding enzyme C-terminal" evidence="6">
    <location>
        <begin position="553"/>
        <end position="623"/>
    </location>
</feature>
<dbReference type="Proteomes" id="UP001296873">
    <property type="component" value="Unassembled WGS sequence"/>
</dbReference>
<dbReference type="NCBIfam" id="NF002937">
    <property type="entry name" value="PRK03584.1"/>
    <property type="match status" value="1"/>
</dbReference>
<evidence type="ECO:0000256" key="4">
    <source>
        <dbReference type="ARBA" id="ARBA00022840"/>
    </source>
</evidence>
<dbReference type="EMBL" id="NRRL01000048">
    <property type="protein sequence ID" value="MBK1669416.1"/>
    <property type="molecule type" value="Genomic_DNA"/>
</dbReference>